<dbReference type="InterPro" id="IPR005240">
    <property type="entry name" value="DUF389"/>
</dbReference>
<feature type="transmembrane region" description="Helical" evidence="1">
    <location>
        <begin position="132"/>
        <end position="153"/>
    </location>
</feature>
<dbReference type="AlphaFoldDB" id="A0A370H1Q1"/>
<feature type="transmembrane region" description="Helical" evidence="1">
    <location>
        <begin position="266"/>
        <end position="285"/>
    </location>
</feature>
<dbReference type="Pfam" id="PF04087">
    <property type="entry name" value="DUF389"/>
    <property type="match status" value="1"/>
</dbReference>
<feature type="transmembrane region" description="Helical" evidence="1">
    <location>
        <begin position="173"/>
        <end position="191"/>
    </location>
</feature>
<keyword evidence="1" id="KW-1133">Transmembrane helix</keyword>
<name>A0A370H1Q1_9NOCA</name>
<gene>
    <name evidence="2" type="ORF">DFR68_106383</name>
</gene>
<evidence type="ECO:0000313" key="3">
    <source>
        <dbReference type="Proteomes" id="UP000255355"/>
    </source>
</evidence>
<dbReference type="EMBL" id="QQAZ01000006">
    <property type="protein sequence ID" value="RDI49945.1"/>
    <property type="molecule type" value="Genomic_DNA"/>
</dbReference>
<keyword evidence="1" id="KW-0472">Membrane</keyword>
<reference evidence="2 3" key="1">
    <citation type="submission" date="2018-07" db="EMBL/GenBank/DDBJ databases">
        <title>Genomic Encyclopedia of Type Strains, Phase IV (KMG-IV): sequencing the most valuable type-strain genomes for metagenomic binning, comparative biology and taxonomic classification.</title>
        <authorList>
            <person name="Goeker M."/>
        </authorList>
    </citation>
    <scope>NUCLEOTIDE SEQUENCE [LARGE SCALE GENOMIC DNA]</scope>
    <source>
        <strain evidence="2 3">DSM 44952</strain>
    </source>
</reference>
<accession>A0A370H1Q1</accession>
<feature type="transmembrane region" description="Helical" evidence="1">
    <location>
        <begin position="100"/>
        <end position="120"/>
    </location>
</feature>
<dbReference type="PANTHER" id="PTHR20992:SF9">
    <property type="entry name" value="AT15442P-RELATED"/>
    <property type="match status" value="1"/>
</dbReference>
<keyword evidence="3" id="KW-1185">Reference proteome</keyword>
<feature type="transmembrane region" description="Helical" evidence="1">
    <location>
        <begin position="198"/>
        <end position="222"/>
    </location>
</feature>
<dbReference type="STRING" id="1210089.GCA_001613165_05197"/>
<protein>
    <submittedName>
        <fullName evidence="2">Putative hydrophobic protein (TIGR00271 family)</fullName>
    </submittedName>
</protein>
<evidence type="ECO:0000256" key="1">
    <source>
        <dbReference type="SAM" id="Phobius"/>
    </source>
</evidence>
<sequence length="365" mass="37834">MDHKSEPHEAPEFSVQWKVKGDDGEDHLFRVNPGVADARRIRRMQYLLPDSQRRSLDELTDRLDLSVGDSSAKRSAFWIMLVLSAVIAISGVAGDSTATVIGAMIVAPLSVPILGIGLGIATGRGRLVGRSLLLVLAGVAVVILLGFLFAQLLPNPVSVLSNSQVQGRTSPTLMDLTAALATGLVAAVAITRRDVGDVLPGVAIAISLVPPLAVVGVCLGSGAPALGLGALVLFVSNVVAMILTTTAVLVGVGYGREAGAATPRRGRAYLVLTAALVLVALPMTVNSLASLWAGQISDAAKDWLRDTPGAEVTDVTLQSDTATVSVLGPEQLPPMADLQHAVDGLMPWNPAVVVVHTVGERVTGE</sequence>
<feature type="transmembrane region" description="Helical" evidence="1">
    <location>
        <begin position="76"/>
        <end position="94"/>
    </location>
</feature>
<comment type="caution">
    <text evidence="2">The sequence shown here is derived from an EMBL/GenBank/DDBJ whole genome shotgun (WGS) entry which is preliminary data.</text>
</comment>
<organism evidence="2 3">
    <name type="scientific">Nocardia mexicana</name>
    <dbReference type="NCBI Taxonomy" id="279262"/>
    <lineage>
        <taxon>Bacteria</taxon>
        <taxon>Bacillati</taxon>
        <taxon>Actinomycetota</taxon>
        <taxon>Actinomycetes</taxon>
        <taxon>Mycobacteriales</taxon>
        <taxon>Nocardiaceae</taxon>
        <taxon>Nocardia</taxon>
    </lineage>
</organism>
<evidence type="ECO:0000313" key="2">
    <source>
        <dbReference type="EMBL" id="RDI49945.1"/>
    </source>
</evidence>
<proteinExistence type="predicted"/>
<dbReference type="Proteomes" id="UP000255355">
    <property type="component" value="Unassembled WGS sequence"/>
</dbReference>
<dbReference type="PANTHER" id="PTHR20992">
    <property type="entry name" value="AT15442P-RELATED"/>
    <property type="match status" value="1"/>
</dbReference>
<feature type="transmembrane region" description="Helical" evidence="1">
    <location>
        <begin position="228"/>
        <end position="254"/>
    </location>
</feature>
<keyword evidence="1" id="KW-0812">Transmembrane</keyword>